<sequence length="381" mass="42709">MARIVVAGYMIRLPLAGNILAFAQYLRGLELLGHEVLYVEESGWPDSCYEPLANCYSSCPVAGMDATKDLLATIDCRCTISYVDSTHQVGYGVDRLDIRRFIQNADLVINLGGVNWLEEFAEAQHVVLVDMDPMFTQIGSFAKEGFDRYNICFTYGTNVGRPDCDVPAADVEWVPIVPPVIPELWSSLPCPTAEPVFSTVANWSAYGDVEWNGIRYGQKGEEFLKMQQLPRLVDAKLRIATSGMPRRIAAQFREFNWEIVDGQHTSLNLSTYQSYIADSSGEFSVAKNGYVKARTGWISDRTVCYLAAGRPAILQDTGVPDPLRGLPGWNTFDTVEEAAEAINRVTRDWHHERSRAQQLARERFDYRVVLPELVHRALEAA</sequence>
<accession>A0A9X2FAP7</accession>
<name>A0A9X2FAP7_9BACT</name>
<comment type="caution">
    <text evidence="1">The sequence shown here is derived from an EMBL/GenBank/DDBJ whole genome shotgun (WGS) entry which is preliminary data.</text>
</comment>
<reference evidence="1" key="1">
    <citation type="submission" date="2022-06" db="EMBL/GenBank/DDBJ databases">
        <title>Aeoliella straminimaris, a novel planctomycete from sediments.</title>
        <authorList>
            <person name="Vitorino I.R."/>
            <person name="Lage O.M."/>
        </authorList>
    </citation>
    <scope>NUCLEOTIDE SEQUENCE</scope>
    <source>
        <strain evidence="1">ICT_H6.2</strain>
    </source>
</reference>
<gene>
    <name evidence="1" type="ORF">NG895_12545</name>
</gene>
<protein>
    <recommendedName>
        <fullName evidence="3">Glycosyltransferase family 1 protein</fullName>
    </recommendedName>
</protein>
<evidence type="ECO:0000313" key="2">
    <source>
        <dbReference type="Proteomes" id="UP001155241"/>
    </source>
</evidence>
<dbReference type="EMBL" id="JAMXLR010000038">
    <property type="protein sequence ID" value="MCO6044738.1"/>
    <property type="molecule type" value="Genomic_DNA"/>
</dbReference>
<dbReference type="Proteomes" id="UP001155241">
    <property type="component" value="Unassembled WGS sequence"/>
</dbReference>
<dbReference type="RefSeq" id="WP_252852854.1">
    <property type="nucleotide sequence ID" value="NZ_JAMXLR010000038.1"/>
</dbReference>
<evidence type="ECO:0000313" key="1">
    <source>
        <dbReference type="EMBL" id="MCO6044738.1"/>
    </source>
</evidence>
<organism evidence="1 2">
    <name type="scientific">Aeoliella straminimaris</name>
    <dbReference type="NCBI Taxonomy" id="2954799"/>
    <lineage>
        <taxon>Bacteria</taxon>
        <taxon>Pseudomonadati</taxon>
        <taxon>Planctomycetota</taxon>
        <taxon>Planctomycetia</taxon>
        <taxon>Pirellulales</taxon>
        <taxon>Lacipirellulaceae</taxon>
        <taxon>Aeoliella</taxon>
    </lineage>
</organism>
<evidence type="ECO:0008006" key="3">
    <source>
        <dbReference type="Google" id="ProtNLM"/>
    </source>
</evidence>
<dbReference type="AlphaFoldDB" id="A0A9X2FAP7"/>
<proteinExistence type="predicted"/>
<keyword evidence="2" id="KW-1185">Reference proteome</keyword>